<dbReference type="EMBL" id="VJZC01000068">
    <property type="protein sequence ID" value="MPY58038.1"/>
    <property type="molecule type" value="Genomic_DNA"/>
</dbReference>
<evidence type="ECO:0000313" key="3">
    <source>
        <dbReference type="Proteomes" id="UP000400924"/>
    </source>
</evidence>
<comment type="caution">
    <text evidence="2">The sequence shown here is derived from an EMBL/GenBank/DDBJ whole genome shotgun (WGS) entry which is preliminary data.</text>
</comment>
<gene>
    <name evidence="2" type="ORF">FNH08_12925</name>
</gene>
<dbReference type="InterPro" id="IPR039422">
    <property type="entry name" value="MarR/SlyA-like"/>
</dbReference>
<dbReference type="Pfam" id="PF12802">
    <property type="entry name" value="MarR_2"/>
    <property type="match status" value="1"/>
</dbReference>
<evidence type="ECO:0000313" key="2">
    <source>
        <dbReference type="EMBL" id="MPY58038.1"/>
    </source>
</evidence>
<evidence type="ECO:0000259" key="1">
    <source>
        <dbReference type="PROSITE" id="PS50995"/>
    </source>
</evidence>
<proteinExistence type="predicted"/>
<organism evidence="2 3">
    <name type="scientific">Streptomyces spongiae</name>
    <dbReference type="NCBI Taxonomy" id="565072"/>
    <lineage>
        <taxon>Bacteria</taxon>
        <taxon>Bacillati</taxon>
        <taxon>Actinomycetota</taxon>
        <taxon>Actinomycetes</taxon>
        <taxon>Kitasatosporales</taxon>
        <taxon>Streptomycetaceae</taxon>
        <taxon>Streptomyces</taxon>
    </lineage>
</organism>
<dbReference type="Proteomes" id="UP000400924">
    <property type="component" value="Unassembled WGS sequence"/>
</dbReference>
<sequence>MGSRRRRRIPHRTGGTTKIHLPGIAGREKTGLSTPVSQESVLPDVRVFEHLALVSRLLESSVNQALVKQQAITLEEFSVLAVLGGAPAGFLHMTELSAVLGTSRSRVSQTVARQQSRGRVIRSECPTDARAAHVMLTERGRALLRDSGPVYEEAVRSRLGAFTDDARRLTVLAEALQSIVGGLRRTTVGTACTRRRTARAAAYASVIDPAP</sequence>
<name>A0A5N8XGF2_9ACTN</name>
<accession>A0A5N8XGF2</accession>
<dbReference type="SMART" id="SM00347">
    <property type="entry name" value="HTH_MARR"/>
    <property type="match status" value="1"/>
</dbReference>
<dbReference type="AlphaFoldDB" id="A0A5N8XGF2"/>
<dbReference type="GO" id="GO:0006950">
    <property type="term" value="P:response to stress"/>
    <property type="evidence" value="ECO:0007669"/>
    <property type="project" value="TreeGrafter"/>
</dbReference>
<feature type="domain" description="HTH marR-type" evidence="1">
    <location>
        <begin position="44"/>
        <end position="181"/>
    </location>
</feature>
<dbReference type="InterPro" id="IPR036390">
    <property type="entry name" value="WH_DNA-bd_sf"/>
</dbReference>
<dbReference type="InterPro" id="IPR036388">
    <property type="entry name" value="WH-like_DNA-bd_sf"/>
</dbReference>
<dbReference type="PANTHER" id="PTHR33164">
    <property type="entry name" value="TRANSCRIPTIONAL REGULATOR, MARR FAMILY"/>
    <property type="match status" value="1"/>
</dbReference>
<protein>
    <submittedName>
        <fullName evidence="2">Winged helix-turn-helix transcriptional regulator</fullName>
    </submittedName>
</protein>
<dbReference type="OrthoDB" id="8635520at2"/>
<dbReference type="InterPro" id="IPR000835">
    <property type="entry name" value="HTH_MarR-typ"/>
</dbReference>
<dbReference type="GO" id="GO:0003700">
    <property type="term" value="F:DNA-binding transcription factor activity"/>
    <property type="evidence" value="ECO:0007669"/>
    <property type="project" value="InterPro"/>
</dbReference>
<keyword evidence="3" id="KW-1185">Reference proteome</keyword>
<dbReference type="Gene3D" id="1.10.10.10">
    <property type="entry name" value="Winged helix-like DNA-binding domain superfamily/Winged helix DNA-binding domain"/>
    <property type="match status" value="1"/>
</dbReference>
<reference evidence="2 3" key="1">
    <citation type="submission" date="2019-07" db="EMBL/GenBank/DDBJ databases">
        <title>New species of Amycolatopsis and Streptomyces.</title>
        <authorList>
            <person name="Duangmal K."/>
            <person name="Teo W.F.A."/>
            <person name="Lipun K."/>
        </authorList>
    </citation>
    <scope>NUCLEOTIDE SEQUENCE [LARGE SCALE GENOMIC DNA]</scope>
    <source>
        <strain evidence="2 3">NBRC 106415</strain>
    </source>
</reference>
<dbReference type="SUPFAM" id="SSF46785">
    <property type="entry name" value="Winged helix' DNA-binding domain"/>
    <property type="match status" value="1"/>
</dbReference>
<dbReference type="PROSITE" id="PS50995">
    <property type="entry name" value="HTH_MARR_2"/>
    <property type="match status" value="1"/>
</dbReference>
<dbReference type="PANTHER" id="PTHR33164:SF99">
    <property type="entry name" value="MARR FAMILY REGULATORY PROTEIN"/>
    <property type="match status" value="1"/>
</dbReference>